<evidence type="ECO:0000259" key="2">
    <source>
        <dbReference type="PROSITE" id="PS50846"/>
    </source>
</evidence>
<dbReference type="Pfam" id="PF00403">
    <property type="entry name" value="HMA"/>
    <property type="match status" value="1"/>
</dbReference>
<dbReference type="Gene3D" id="3.30.70.100">
    <property type="match status" value="1"/>
</dbReference>
<evidence type="ECO:0000313" key="3">
    <source>
        <dbReference type="EMBL" id="NDY84033.1"/>
    </source>
</evidence>
<accession>A0A6B2R1Q0</accession>
<organism evidence="3">
    <name type="scientific">Sheuella amnicola</name>
    <dbReference type="NCBI Taxonomy" id="2707330"/>
    <lineage>
        <taxon>Bacteria</taxon>
        <taxon>Pseudomonadati</taxon>
        <taxon>Pseudomonadota</taxon>
        <taxon>Betaproteobacteria</taxon>
        <taxon>Burkholderiales</taxon>
        <taxon>Alcaligenaceae</taxon>
        <taxon>Sheuella</taxon>
    </lineage>
</organism>
<reference evidence="3" key="1">
    <citation type="submission" date="2020-02" db="EMBL/GenBank/DDBJ databases">
        <authorList>
            <person name="Chen W.-M."/>
        </authorList>
    </citation>
    <scope>NUCLEOTIDE SEQUENCE</scope>
    <source>
        <strain evidence="3">NBD-18</strain>
    </source>
</reference>
<dbReference type="InterPro" id="IPR036163">
    <property type="entry name" value="HMA_dom_sf"/>
</dbReference>
<dbReference type="RefSeq" id="WP_163655841.1">
    <property type="nucleotide sequence ID" value="NZ_JAAGRN010000009.1"/>
</dbReference>
<dbReference type="PROSITE" id="PS50846">
    <property type="entry name" value="HMA_2"/>
    <property type="match status" value="1"/>
</dbReference>
<evidence type="ECO:0000256" key="1">
    <source>
        <dbReference type="ARBA" id="ARBA00022723"/>
    </source>
</evidence>
<dbReference type="AlphaFoldDB" id="A0A6B2R1Q0"/>
<dbReference type="InterPro" id="IPR006121">
    <property type="entry name" value="HMA_dom"/>
</dbReference>
<dbReference type="CDD" id="cd00371">
    <property type="entry name" value="HMA"/>
    <property type="match status" value="1"/>
</dbReference>
<keyword evidence="1" id="KW-0479">Metal-binding</keyword>
<dbReference type="GO" id="GO:0046872">
    <property type="term" value="F:metal ion binding"/>
    <property type="evidence" value="ECO:0007669"/>
    <property type="project" value="UniProtKB-KW"/>
</dbReference>
<dbReference type="EMBL" id="JAAGRN010000009">
    <property type="protein sequence ID" value="NDY84033.1"/>
    <property type="molecule type" value="Genomic_DNA"/>
</dbReference>
<name>A0A6B2R1Q0_9BURK</name>
<feature type="domain" description="HMA" evidence="2">
    <location>
        <begin position="2"/>
        <end position="66"/>
    </location>
</feature>
<dbReference type="InterPro" id="IPR017969">
    <property type="entry name" value="Heavy-metal-associated_CS"/>
</dbReference>
<protein>
    <submittedName>
        <fullName evidence="3">Heavy-metal-associated domain-containing protein</fullName>
    </submittedName>
</protein>
<comment type="caution">
    <text evidence="3">The sequence shown here is derived from an EMBL/GenBank/DDBJ whole genome shotgun (WGS) entry which is preliminary data.</text>
</comment>
<gene>
    <name evidence="3" type="ORF">G3I67_12410</name>
</gene>
<proteinExistence type="predicted"/>
<dbReference type="SUPFAM" id="SSF55008">
    <property type="entry name" value="HMA, heavy metal-associated domain"/>
    <property type="match status" value="1"/>
</dbReference>
<dbReference type="PROSITE" id="PS01047">
    <property type="entry name" value="HMA_1"/>
    <property type="match status" value="1"/>
</dbReference>
<sequence>MNKINLNVAGMTCGSCVKHVTKALEYFDGVTDIDVDLQNGKVHLQRSKPQSDDLILALNEEGYPASVDIDSSVKAPQKKSDGCCCG</sequence>